<dbReference type="InterPro" id="IPR006016">
    <property type="entry name" value="UspA"/>
</dbReference>
<dbReference type="Proteomes" id="UP000266262">
    <property type="component" value="Unassembled WGS sequence"/>
</dbReference>
<evidence type="ECO:0000313" key="5">
    <source>
        <dbReference type="Proteomes" id="UP000094757"/>
    </source>
</evidence>
<name>A0A1B3WCF8_9FIRM</name>
<reference evidence="5" key="2">
    <citation type="submission" date="2016-08" db="EMBL/GenBank/DDBJ databases">
        <authorList>
            <person name="Holder M.E."/>
            <person name="Ajami N.J."/>
            <person name="Petrosino J.F."/>
        </authorList>
    </citation>
    <scope>NUCLEOTIDE SEQUENCE [LARGE SCALE GENOMIC DNA]</scope>
    <source>
        <strain evidence="5">F0677</strain>
    </source>
</reference>
<evidence type="ECO:0000313" key="6">
    <source>
        <dbReference type="Proteomes" id="UP000266262"/>
    </source>
</evidence>
<comment type="similarity">
    <text evidence="1">Belongs to the universal stress protein A family.</text>
</comment>
<evidence type="ECO:0000256" key="1">
    <source>
        <dbReference type="ARBA" id="ARBA00008791"/>
    </source>
</evidence>
<gene>
    <name evidence="3" type="ORF">BCB69_00780</name>
    <name evidence="4" type="ORF">DX915_02405</name>
</gene>
<reference evidence="3" key="1">
    <citation type="submission" date="2016-08" db="EMBL/GenBank/DDBJ databases">
        <authorList>
            <person name="Seilhamer J.J."/>
        </authorList>
    </citation>
    <scope>NUCLEOTIDE SEQUENCE [LARGE SCALE GENOMIC DNA]</scope>
    <source>
        <strain evidence="3">F0677</strain>
    </source>
</reference>
<dbReference type="CDD" id="cd00293">
    <property type="entry name" value="USP-like"/>
    <property type="match status" value="1"/>
</dbReference>
<dbReference type="InterPro" id="IPR006015">
    <property type="entry name" value="Universal_stress_UspA"/>
</dbReference>
<dbReference type="Gene3D" id="3.40.50.620">
    <property type="entry name" value="HUPs"/>
    <property type="match status" value="1"/>
</dbReference>
<dbReference type="PANTHER" id="PTHR46268">
    <property type="entry name" value="STRESS RESPONSE PROTEIN NHAX"/>
    <property type="match status" value="1"/>
</dbReference>
<dbReference type="EMBL" id="CP017037">
    <property type="protein sequence ID" value="AOH38650.1"/>
    <property type="molecule type" value="Genomic_DNA"/>
</dbReference>
<reference evidence="4 6" key="3">
    <citation type="submission" date="2018-08" db="EMBL/GenBank/DDBJ databases">
        <title>Draft genome sequence of Dialister pneumosintes KCOM 1685.</title>
        <authorList>
            <person name="Kook J.-K."/>
            <person name="Park S.-N."/>
            <person name="Lim Y.K."/>
        </authorList>
    </citation>
    <scope>NUCLEOTIDE SEQUENCE [LARGE SCALE GENOMIC DNA]</scope>
    <source>
        <strain evidence="4 6">KCOM 1685</strain>
    </source>
</reference>
<evidence type="ECO:0000313" key="3">
    <source>
        <dbReference type="EMBL" id="AOH38650.1"/>
    </source>
</evidence>
<feature type="domain" description="UspA" evidence="2">
    <location>
        <begin position="3"/>
        <end position="143"/>
    </location>
</feature>
<dbReference type="KEGG" id="dpn:BCB69_00780"/>
<dbReference type="EMBL" id="QWKU01000001">
    <property type="protein sequence ID" value="RID94398.1"/>
    <property type="molecule type" value="Genomic_DNA"/>
</dbReference>
<evidence type="ECO:0000259" key="2">
    <source>
        <dbReference type="Pfam" id="PF00582"/>
    </source>
</evidence>
<organism evidence="3 5">
    <name type="scientific">Dialister pneumosintes</name>
    <dbReference type="NCBI Taxonomy" id="39950"/>
    <lineage>
        <taxon>Bacteria</taxon>
        <taxon>Bacillati</taxon>
        <taxon>Bacillota</taxon>
        <taxon>Negativicutes</taxon>
        <taxon>Veillonellales</taxon>
        <taxon>Veillonellaceae</taxon>
        <taxon>Dialister</taxon>
    </lineage>
</organism>
<dbReference type="SUPFAM" id="SSF52402">
    <property type="entry name" value="Adenine nucleotide alpha hydrolases-like"/>
    <property type="match status" value="1"/>
</dbReference>
<dbReference type="RefSeq" id="WP_022513878.1">
    <property type="nucleotide sequence ID" value="NZ_CP017037.1"/>
</dbReference>
<proteinExistence type="inferred from homology"/>
<dbReference type="Pfam" id="PF00582">
    <property type="entry name" value="Usp"/>
    <property type="match status" value="1"/>
</dbReference>
<dbReference type="OrthoDB" id="9777884at2"/>
<evidence type="ECO:0000313" key="4">
    <source>
        <dbReference type="EMBL" id="RID94398.1"/>
    </source>
</evidence>
<dbReference type="Proteomes" id="UP000094757">
    <property type="component" value="Chromosome"/>
</dbReference>
<dbReference type="InterPro" id="IPR014729">
    <property type="entry name" value="Rossmann-like_a/b/a_fold"/>
</dbReference>
<keyword evidence="6" id="KW-1185">Reference proteome</keyword>
<dbReference type="PRINTS" id="PR01438">
    <property type="entry name" value="UNVRSLSTRESS"/>
</dbReference>
<dbReference type="AlphaFoldDB" id="A0A1B3WCF8"/>
<sequence>MEIKKILVPVDGSAESKKALLTGADMALKYNAELEIITVINFNNQQPIISLGNLEKFTEEGLQKQGFDVINAVIDDSNAQVSSAKKIVLYGEPAKAIISHQEASHADCIILGSRGLGAVRRFFMGSVSTEVVHNADCPVFVIR</sequence>
<accession>A0A1B3WCF8</accession>
<protein>
    <submittedName>
        <fullName evidence="4">Universal stress protein</fullName>
    </submittedName>
</protein>
<dbReference type="PANTHER" id="PTHR46268:SF6">
    <property type="entry name" value="UNIVERSAL STRESS PROTEIN UP12"/>
    <property type="match status" value="1"/>
</dbReference>